<protein>
    <submittedName>
        <fullName evidence="2">Uncharacterized protein</fullName>
    </submittedName>
</protein>
<feature type="transmembrane region" description="Helical" evidence="1">
    <location>
        <begin position="40"/>
        <end position="64"/>
    </location>
</feature>
<evidence type="ECO:0000313" key="2">
    <source>
        <dbReference type="EnsemblMetazoa" id="ACOM037164-PA.1"/>
    </source>
</evidence>
<keyword evidence="1" id="KW-0472">Membrane</keyword>
<name>A0A8W7PSZ8_ANOCL</name>
<dbReference type="EnsemblMetazoa" id="ACOM037164-RA">
    <property type="protein sequence ID" value="ACOM037164-PA.1"/>
    <property type="gene ID" value="ACOM037164"/>
</dbReference>
<evidence type="ECO:0000256" key="1">
    <source>
        <dbReference type="SAM" id="Phobius"/>
    </source>
</evidence>
<keyword evidence="1" id="KW-0812">Transmembrane</keyword>
<dbReference type="Proteomes" id="UP000075882">
    <property type="component" value="Unassembled WGS sequence"/>
</dbReference>
<proteinExistence type="predicted"/>
<organism evidence="2">
    <name type="scientific">Anopheles coluzzii</name>
    <name type="common">African malaria mosquito</name>
    <dbReference type="NCBI Taxonomy" id="1518534"/>
    <lineage>
        <taxon>Eukaryota</taxon>
        <taxon>Metazoa</taxon>
        <taxon>Ecdysozoa</taxon>
        <taxon>Arthropoda</taxon>
        <taxon>Hexapoda</taxon>
        <taxon>Insecta</taxon>
        <taxon>Pterygota</taxon>
        <taxon>Neoptera</taxon>
        <taxon>Endopterygota</taxon>
        <taxon>Diptera</taxon>
        <taxon>Nematocera</taxon>
        <taxon>Culicoidea</taxon>
        <taxon>Culicidae</taxon>
        <taxon>Anophelinae</taxon>
        <taxon>Anopheles</taxon>
    </lineage>
</organism>
<feature type="transmembrane region" description="Helical" evidence="1">
    <location>
        <begin position="76"/>
        <end position="98"/>
    </location>
</feature>
<keyword evidence="1" id="KW-1133">Transmembrane helix</keyword>
<reference evidence="2" key="1">
    <citation type="submission" date="2022-08" db="UniProtKB">
        <authorList>
            <consortium name="EnsemblMetazoa"/>
        </authorList>
    </citation>
    <scope>IDENTIFICATION</scope>
</reference>
<dbReference type="AlphaFoldDB" id="A0A8W7PSZ8"/>
<accession>A0A8W7PSZ8</accession>
<dbReference type="VEuPathDB" id="VectorBase:ACON2_039453"/>
<sequence>MEKSTSREGVAGPRQAKVPPRAGASIFSVHKVVHMKLQQCVIDFAIILITIPSLVVVALLLDYMMNRTGWAEQLEAQLIMAALAVAFFLICIMISVYLTHRVGNCLWAGPQPDQPSIYSIERGHDATLPPPSYESVMGGDHAPPSYEKISKIFPPPQEPPPPYAVALGRDVAAHI</sequence>